<keyword evidence="8" id="KW-0143">Chaperone</keyword>
<evidence type="ECO:0000313" key="11">
    <source>
        <dbReference type="EMBL" id="WZN65075.1"/>
    </source>
</evidence>
<dbReference type="PANTHER" id="PTHR13172">
    <property type="entry name" value="MITOCHONDRIAL IMPORT INNER MEMBRANE TRANSLOCASE SUBUNIT TIM9B"/>
    <property type="match status" value="1"/>
</dbReference>
<feature type="domain" description="Tim10-like" evidence="9">
    <location>
        <begin position="21"/>
        <end position="81"/>
    </location>
</feature>
<evidence type="ECO:0000256" key="1">
    <source>
        <dbReference type="ARBA" id="ARBA00022448"/>
    </source>
</evidence>
<reference evidence="11 12" key="2">
    <citation type="submission" date="2024-03" db="EMBL/GenBank/DDBJ databases">
        <title>Complete genome sequence of the green alga Chloropicon roscoffensis RCC1871.</title>
        <authorList>
            <person name="Lemieux C."/>
            <person name="Pombert J.-F."/>
            <person name="Otis C."/>
            <person name="Turmel M."/>
        </authorList>
    </citation>
    <scope>NUCLEOTIDE SEQUENCE [LARGE SCALE GENOMIC DNA]</scope>
    <source>
        <strain evidence="11 12">RCC1871</strain>
    </source>
</reference>
<gene>
    <name evidence="10" type="ORF">CROS1456_LOCUS3911</name>
    <name evidence="11" type="ORF">HKI87_11g66320</name>
</gene>
<evidence type="ECO:0000256" key="4">
    <source>
        <dbReference type="ARBA" id="ARBA00022927"/>
    </source>
</evidence>
<sequence length="102" mass="11838">MNPADLEGLPEEDKQKMVSMIDNMQMKDSLRMYNRLVEKCFKDCVDSFRRKNLDSNEERCVTKCCEKFLKHSARVSVRFAELNAGAEAMMQQQVLQQQQKGG</sequence>
<keyword evidence="3" id="KW-0862">Zinc</keyword>
<proteinExistence type="inferred from homology"/>
<reference evidence="10" key="1">
    <citation type="submission" date="2021-01" db="EMBL/GenBank/DDBJ databases">
        <authorList>
            <person name="Corre E."/>
            <person name="Pelletier E."/>
            <person name="Niang G."/>
            <person name="Scheremetjew M."/>
            <person name="Finn R."/>
            <person name="Kale V."/>
            <person name="Holt S."/>
            <person name="Cochrane G."/>
            <person name="Meng A."/>
            <person name="Brown T."/>
            <person name="Cohen L."/>
        </authorList>
    </citation>
    <scope>NUCLEOTIDE SEQUENCE</scope>
    <source>
        <strain evidence="10">RCC1871</strain>
    </source>
</reference>
<comment type="similarity">
    <text evidence="8">Belongs to the small Tim family.</text>
</comment>
<comment type="domain">
    <text evidence="8">The twin CX3C motif contains 4 conserved Cys residues that form 2 disulfide bonds in the mitochondrial intermembrane space.</text>
</comment>
<comment type="function">
    <text evidence="8">Mitochondrial intermembrane chaperone that participates in the import and insertion of some multi-pass transmembrane proteins into the mitochondrial inner membrane. Also required for the transfer of beta-barrel precursors from the TOM complex to the sorting and assembly machinery (SAM complex) of the outer membrane. Acts as a chaperone-like protein that protects the hydrophobic precursors from aggregation and guide them through the mitochondrial intermembrane space.</text>
</comment>
<dbReference type="Proteomes" id="UP001472866">
    <property type="component" value="Chromosome 11"/>
</dbReference>
<evidence type="ECO:0000313" key="12">
    <source>
        <dbReference type="Proteomes" id="UP001472866"/>
    </source>
</evidence>
<keyword evidence="8" id="KW-0472">Membrane</keyword>
<keyword evidence="5 8" id="KW-0811">Translocation</keyword>
<evidence type="ECO:0000313" key="10">
    <source>
        <dbReference type="EMBL" id="CAE0190821.1"/>
    </source>
</evidence>
<dbReference type="Gene3D" id="1.10.287.810">
    <property type="entry name" value="Mitochondrial import inner membrane translocase subunit tim13 like domains"/>
    <property type="match status" value="1"/>
</dbReference>
<dbReference type="EMBL" id="CP151511">
    <property type="protein sequence ID" value="WZN65075.1"/>
    <property type="molecule type" value="Genomic_DNA"/>
</dbReference>
<evidence type="ECO:0000256" key="6">
    <source>
        <dbReference type="ARBA" id="ARBA00023128"/>
    </source>
</evidence>
<keyword evidence="12" id="KW-1185">Reference proteome</keyword>
<dbReference type="GO" id="GO:0046872">
    <property type="term" value="F:metal ion binding"/>
    <property type="evidence" value="ECO:0007669"/>
    <property type="project" value="UniProtKB-KW"/>
</dbReference>
<dbReference type="GO" id="GO:0005743">
    <property type="term" value="C:mitochondrial inner membrane"/>
    <property type="evidence" value="ECO:0007669"/>
    <property type="project" value="UniProtKB-SubCell"/>
</dbReference>
<keyword evidence="4 8" id="KW-0653">Protein transport</keyword>
<evidence type="ECO:0000256" key="3">
    <source>
        <dbReference type="ARBA" id="ARBA00022833"/>
    </source>
</evidence>
<comment type="subunit">
    <text evidence="8">Heterohexamer.</text>
</comment>
<evidence type="ECO:0000256" key="2">
    <source>
        <dbReference type="ARBA" id="ARBA00022723"/>
    </source>
</evidence>
<keyword evidence="2" id="KW-0479">Metal-binding</keyword>
<dbReference type="InterPro" id="IPR050673">
    <property type="entry name" value="Mito_inner_translocase_sub"/>
</dbReference>
<evidence type="ECO:0000259" key="9">
    <source>
        <dbReference type="Pfam" id="PF02953"/>
    </source>
</evidence>
<keyword evidence="6 8" id="KW-0496">Mitochondrion</keyword>
<name>A0A7S3CAR2_9CHLO</name>
<keyword evidence="1 8" id="KW-0813">Transport</keyword>
<keyword evidence="8" id="KW-0999">Mitochondrion inner membrane</keyword>
<dbReference type="AlphaFoldDB" id="A0A7S3CAR2"/>
<evidence type="ECO:0000256" key="8">
    <source>
        <dbReference type="RuleBase" id="RU367043"/>
    </source>
</evidence>
<accession>A0A7S3CAR2</accession>
<organism evidence="10">
    <name type="scientific">Chloropicon roscoffensis</name>
    <dbReference type="NCBI Taxonomy" id="1461544"/>
    <lineage>
        <taxon>Eukaryota</taxon>
        <taxon>Viridiplantae</taxon>
        <taxon>Chlorophyta</taxon>
        <taxon>Chloropicophyceae</taxon>
        <taxon>Chloropicales</taxon>
        <taxon>Chloropicaceae</taxon>
        <taxon>Chloropicon</taxon>
    </lineage>
</organism>
<dbReference type="SUPFAM" id="SSF144122">
    <property type="entry name" value="Tim10-like"/>
    <property type="match status" value="1"/>
</dbReference>
<dbReference type="GO" id="GO:0015031">
    <property type="term" value="P:protein transport"/>
    <property type="evidence" value="ECO:0007669"/>
    <property type="project" value="UniProtKB-KW"/>
</dbReference>
<evidence type="ECO:0000256" key="5">
    <source>
        <dbReference type="ARBA" id="ARBA00023010"/>
    </source>
</evidence>
<evidence type="ECO:0000256" key="7">
    <source>
        <dbReference type="ARBA" id="ARBA00023157"/>
    </source>
</evidence>
<dbReference type="EMBL" id="HBHZ01005041">
    <property type="protein sequence ID" value="CAE0190821.1"/>
    <property type="molecule type" value="Transcribed_RNA"/>
</dbReference>
<dbReference type="Pfam" id="PF02953">
    <property type="entry name" value="zf-Tim10_DDP"/>
    <property type="match status" value="1"/>
</dbReference>
<dbReference type="InterPro" id="IPR004217">
    <property type="entry name" value="Tim10-like"/>
</dbReference>
<dbReference type="InterPro" id="IPR035427">
    <property type="entry name" value="Tim10-like_dom_sf"/>
</dbReference>
<keyword evidence="7 8" id="KW-1015">Disulfide bond</keyword>
<comment type="subcellular location">
    <subcellularLocation>
        <location evidence="8">Mitochondrion inner membrane</location>
        <topology evidence="8">Peripheral membrane protein</topology>
        <orientation evidence="8">Intermembrane side</orientation>
    </subcellularLocation>
</comment>
<protein>
    <recommendedName>
        <fullName evidence="8">Mitochondrial import inner membrane translocase subunit</fullName>
    </recommendedName>
</protein>